<dbReference type="PROSITE" id="PS00028">
    <property type="entry name" value="ZINC_FINGER_C2H2_1"/>
    <property type="match status" value="1"/>
</dbReference>
<dbReference type="OMA" id="GLHCASW"/>
<sequence length="155" mass="17630">MARSSIHRQQSRPTLPPAKLQKLERLSLYYNLPEAAIICTKCGFALSPKRTSEHPGKKHGIARSARHSLKPLLSSLNLPDPDTLVPRPNGSRRHPYLPVQEGSSCKRCGLHCASWNVLADHLRAEHRDKLKRTARKNSRQHWLRDHTQQGVLFQS</sequence>
<organism evidence="3 4">
    <name type="scientific">Fusarium oxysporum f. sp. cubense</name>
    <dbReference type="NCBI Taxonomy" id="61366"/>
    <lineage>
        <taxon>Eukaryota</taxon>
        <taxon>Fungi</taxon>
        <taxon>Dikarya</taxon>
        <taxon>Ascomycota</taxon>
        <taxon>Pezizomycotina</taxon>
        <taxon>Sordariomycetes</taxon>
        <taxon>Hypocreomycetidae</taxon>
        <taxon>Hypocreales</taxon>
        <taxon>Nectriaceae</taxon>
        <taxon>Fusarium</taxon>
        <taxon>Fusarium oxysporum species complex</taxon>
    </lineage>
</organism>
<dbReference type="AlphaFoldDB" id="A0A5C6SHB0"/>
<reference evidence="3 4" key="1">
    <citation type="submission" date="2019-07" db="EMBL/GenBank/DDBJ databases">
        <title>The First High-Quality Draft Genome Sequence of the Causal Agent of the Current Panama Disease Epidemic.</title>
        <authorList>
            <person name="Warmington R.J."/>
            <person name="Kay W."/>
            <person name="Jeffries A."/>
            <person name="Bebber D."/>
            <person name="Moore K."/>
            <person name="Studholme D.J."/>
        </authorList>
    </citation>
    <scope>NUCLEOTIDE SEQUENCE [LARGE SCALE GENOMIC DNA]</scope>
    <source>
        <strain evidence="3 4">TR4</strain>
    </source>
</reference>
<dbReference type="Pfam" id="PF12013">
    <property type="entry name" value="OrsD"/>
    <property type="match status" value="1"/>
</dbReference>
<evidence type="ECO:0000313" key="4">
    <source>
        <dbReference type="Proteomes" id="UP000321331"/>
    </source>
</evidence>
<feature type="compositionally biased region" description="Low complexity" evidence="1">
    <location>
        <begin position="72"/>
        <end position="84"/>
    </location>
</feature>
<evidence type="ECO:0000259" key="2">
    <source>
        <dbReference type="PROSITE" id="PS00028"/>
    </source>
</evidence>
<evidence type="ECO:0000313" key="3">
    <source>
        <dbReference type="EMBL" id="TXB97846.1"/>
    </source>
</evidence>
<dbReference type="Proteomes" id="UP000321331">
    <property type="component" value="Unassembled WGS sequence"/>
</dbReference>
<feature type="domain" description="C2H2-type" evidence="2">
    <location>
        <begin position="105"/>
        <end position="126"/>
    </location>
</feature>
<proteinExistence type="predicted"/>
<evidence type="ECO:0000256" key="1">
    <source>
        <dbReference type="SAM" id="MobiDB-lite"/>
    </source>
</evidence>
<dbReference type="InterPro" id="IPR013087">
    <property type="entry name" value="Znf_C2H2_type"/>
</dbReference>
<dbReference type="InterPro" id="IPR022698">
    <property type="entry name" value="OrsD"/>
</dbReference>
<feature type="region of interest" description="Disordered" evidence="1">
    <location>
        <begin position="72"/>
        <end position="95"/>
    </location>
</feature>
<dbReference type="EMBL" id="VMNF01000013">
    <property type="protein sequence ID" value="TXB97846.1"/>
    <property type="molecule type" value="Genomic_DNA"/>
</dbReference>
<name>A0A5C6SHB0_FUSOC</name>
<gene>
    <name evidence="3" type="ORF">FocTR4_00017197</name>
</gene>
<protein>
    <recommendedName>
        <fullName evidence="2">C2H2-type domain-containing protein</fullName>
    </recommendedName>
</protein>
<accession>A0A5C6SHB0</accession>
<comment type="caution">
    <text evidence="3">The sequence shown here is derived from an EMBL/GenBank/DDBJ whole genome shotgun (WGS) entry which is preliminary data.</text>
</comment>